<comment type="caution">
    <text evidence="9">The sequence shown here is derived from an EMBL/GenBank/DDBJ whole genome shotgun (WGS) entry which is preliminary data.</text>
</comment>
<dbReference type="RefSeq" id="WP_196124676.1">
    <property type="nucleotide sequence ID" value="NZ_JADPMR010000004.1"/>
</dbReference>
<dbReference type="PANTHER" id="PTHR18952">
    <property type="entry name" value="CARBONIC ANHYDRASE"/>
    <property type="match status" value="1"/>
</dbReference>
<feature type="domain" description="Alpha-carbonic anhydrase" evidence="8">
    <location>
        <begin position="21"/>
        <end position="239"/>
    </location>
</feature>
<evidence type="ECO:0000256" key="1">
    <source>
        <dbReference type="ARBA" id="ARBA00010718"/>
    </source>
</evidence>
<dbReference type="Gene3D" id="3.10.200.10">
    <property type="entry name" value="Alpha carbonic anhydrase"/>
    <property type="match status" value="1"/>
</dbReference>
<dbReference type="SMART" id="SM01057">
    <property type="entry name" value="Carb_anhydrase"/>
    <property type="match status" value="1"/>
</dbReference>
<evidence type="ECO:0000256" key="5">
    <source>
        <dbReference type="ARBA" id="ARBA00023239"/>
    </source>
</evidence>
<comment type="similarity">
    <text evidence="1">Belongs to the alpha-carbonic anhydrase family.</text>
</comment>
<dbReference type="Proteomes" id="UP000597206">
    <property type="component" value="Unassembled WGS sequence"/>
</dbReference>
<proteinExistence type="inferred from homology"/>
<gene>
    <name evidence="9" type="ORF">I1A42_20160</name>
</gene>
<evidence type="ECO:0000256" key="6">
    <source>
        <dbReference type="ARBA" id="ARBA00048348"/>
    </source>
</evidence>
<feature type="chain" id="PRO_5045126149" description="carbonic anhydrase" evidence="7">
    <location>
        <begin position="21"/>
        <end position="239"/>
    </location>
</feature>
<protein>
    <recommendedName>
        <fullName evidence="2">carbonic anhydrase</fullName>
        <ecNumber evidence="2">4.2.1.1</ecNumber>
    </recommendedName>
</protein>
<keyword evidence="4" id="KW-0862">Zinc</keyword>
<name>A0ABS0GKR6_9VIBR</name>
<reference evidence="9 10" key="1">
    <citation type="submission" date="2020-11" db="EMBL/GenBank/DDBJ databases">
        <title>Vibrio nitrifigilis sp. nov., a marine nitrogen-fixing bacterium isolated from the lagoon sediment of an islet inside an atoll.</title>
        <authorList>
            <person name="Wang L.-T."/>
            <person name="Shieh W.Y."/>
        </authorList>
    </citation>
    <scope>NUCLEOTIDE SEQUENCE [LARGE SCALE GENOMIC DNA]</scope>
    <source>
        <strain evidence="9 10">NFV-1</strain>
    </source>
</reference>
<evidence type="ECO:0000256" key="3">
    <source>
        <dbReference type="ARBA" id="ARBA00022723"/>
    </source>
</evidence>
<evidence type="ECO:0000256" key="2">
    <source>
        <dbReference type="ARBA" id="ARBA00012925"/>
    </source>
</evidence>
<dbReference type="InterPro" id="IPR036398">
    <property type="entry name" value="CA_dom_sf"/>
</dbReference>
<dbReference type="EMBL" id="JADPMR010000004">
    <property type="protein sequence ID" value="MBF9002794.1"/>
    <property type="molecule type" value="Genomic_DNA"/>
</dbReference>
<dbReference type="InterPro" id="IPR041891">
    <property type="entry name" value="Alpha_CA_prokaryot-like"/>
</dbReference>
<comment type="catalytic activity">
    <reaction evidence="6">
        <text>hydrogencarbonate + H(+) = CO2 + H2O</text>
        <dbReference type="Rhea" id="RHEA:10748"/>
        <dbReference type="ChEBI" id="CHEBI:15377"/>
        <dbReference type="ChEBI" id="CHEBI:15378"/>
        <dbReference type="ChEBI" id="CHEBI:16526"/>
        <dbReference type="ChEBI" id="CHEBI:17544"/>
        <dbReference type="EC" id="4.2.1.1"/>
    </reaction>
</comment>
<organism evidence="9 10">
    <name type="scientific">Vibrio nitrifigilis</name>
    <dbReference type="NCBI Taxonomy" id="2789781"/>
    <lineage>
        <taxon>Bacteria</taxon>
        <taxon>Pseudomonadati</taxon>
        <taxon>Pseudomonadota</taxon>
        <taxon>Gammaproteobacteria</taxon>
        <taxon>Vibrionales</taxon>
        <taxon>Vibrionaceae</taxon>
        <taxon>Vibrio</taxon>
    </lineage>
</organism>
<evidence type="ECO:0000256" key="4">
    <source>
        <dbReference type="ARBA" id="ARBA00022833"/>
    </source>
</evidence>
<dbReference type="EC" id="4.2.1.1" evidence="2"/>
<keyword evidence="7" id="KW-0732">Signal</keyword>
<sequence>MNKWVMPIIVSSLWCGAAVASEWGYSDTNGPEHWGKVFKTCVEGQSQSPINIQGNPRAMQKSLSVEYLGSVKSLVNNGHTLQANVTGNNRVLLDGKAYSLKQFHFHTPAENLIRSRRYPLEAHFVNQDERGNLLVVAVMFKSGNNNLALQHLTNTLPIKGGQTPITAGLKVAELIPDTSKYFQFNGSLTTPPCSEGVKWVILKQSKSLSEEQNMRLKKVMGNNNRPIQSINKRVVFEMN</sequence>
<dbReference type="InterPro" id="IPR023561">
    <property type="entry name" value="Carbonic_anhydrase_a-class"/>
</dbReference>
<dbReference type="PROSITE" id="PS51144">
    <property type="entry name" value="ALPHA_CA_2"/>
    <property type="match status" value="1"/>
</dbReference>
<feature type="signal peptide" evidence="7">
    <location>
        <begin position="1"/>
        <end position="20"/>
    </location>
</feature>
<dbReference type="SUPFAM" id="SSF51069">
    <property type="entry name" value="Carbonic anhydrase"/>
    <property type="match status" value="1"/>
</dbReference>
<dbReference type="Pfam" id="PF00194">
    <property type="entry name" value="Carb_anhydrase"/>
    <property type="match status" value="1"/>
</dbReference>
<evidence type="ECO:0000313" key="9">
    <source>
        <dbReference type="EMBL" id="MBF9002794.1"/>
    </source>
</evidence>
<keyword evidence="3" id="KW-0479">Metal-binding</keyword>
<dbReference type="CDD" id="cd03124">
    <property type="entry name" value="alpha_CA_prokaryotic_like"/>
    <property type="match status" value="1"/>
</dbReference>
<keyword evidence="10" id="KW-1185">Reference proteome</keyword>
<dbReference type="PANTHER" id="PTHR18952:SF265">
    <property type="entry name" value="CARBONIC ANHYDRASE"/>
    <property type="match status" value="1"/>
</dbReference>
<accession>A0ABS0GKR6</accession>
<keyword evidence="5" id="KW-0456">Lyase</keyword>
<evidence type="ECO:0000259" key="8">
    <source>
        <dbReference type="PROSITE" id="PS51144"/>
    </source>
</evidence>
<dbReference type="InterPro" id="IPR001148">
    <property type="entry name" value="CA_dom"/>
</dbReference>
<evidence type="ECO:0000256" key="7">
    <source>
        <dbReference type="SAM" id="SignalP"/>
    </source>
</evidence>
<evidence type="ECO:0000313" key="10">
    <source>
        <dbReference type="Proteomes" id="UP000597206"/>
    </source>
</evidence>